<organism evidence="1 2">
    <name type="scientific">Sphaerodactylus townsendi</name>
    <dbReference type="NCBI Taxonomy" id="933632"/>
    <lineage>
        <taxon>Eukaryota</taxon>
        <taxon>Metazoa</taxon>
        <taxon>Chordata</taxon>
        <taxon>Craniata</taxon>
        <taxon>Vertebrata</taxon>
        <taxon>Euteleostomi</taxon>
        <taxon>Lepidosauria</taxon>
        <taxon>Squamata</taxon>
        <taxon>Bifurcata</taxon>
        <taxon>Gekkota</taxon>
        <taxon>Sphaerodactylidae</taxon>
        <taxon>Sphaerodactylus</taxon>
    </lineage>
</organism>
<dbReference type="Proteomes" id="UP000827872">
    <property type="component" value="Linkage Group LG12"/>
</dbReference>
<dbReference type="EMBL" id="CM037625">
    <property type="protein sequence ID" value="KAH7998407.1"/>
    <property type="molecule type" value="Genomic_DNA"/>
</dbReference>
<protein>
    <submittedName>
        <fullName evidence="1">Uncharacterized protein</fullName>
    </submittedName>
</protein>
<reference evidence="1" key="1">
    <citation type="submission" date="2021-08" db="EMBL/GenBank/DDBJ databases">
        <title>The first chromosome-level gecko genome reveals the dynamic sex chromosomes of Neotropical dwarf geckos (Sphaerodactylidae: Sphaerodactylus).</title>
        <authorList>
            <person name="Pinto B.J."/>
            <person name="Keating S.E."/>
            <person name="Gamble T."/>
        </authorList>
    </citation>
    <scope>NUCLEOTIDE SEQUENCE</scope>
    <source>
        <strain evidence="1">TG3544</strain>
    </source>
</reference>
<sequence>MPKSVSSLRCKKCIVVGNGYTLRGQHLGKFIDSHNVIIRINDSPLKGYENDVGKKTTFRLFFPESALTNPLENNDNDTVFILVPFKTLDLLWVKGMLQNRMDEEKKASYLLHRLQEGGEMATGYGQVLNLKPWKLTDHITQAAPLPFPSETTFASLMSTYPFPCI</sequence>
<proteinExistence type="predicted"/>
<comment type="caution">
    <text evidence="1">The sequence shown here is derived from an EMBL/GenBank/DDBJ whole genome shotgun (WGS) entry which is preliminary data.</text>
</comment>
<evidence type="ECO:0000313" key="2">
    <source>
        <dbReference type="Proteomes" id="UP000827872"/>
    </source>
</evidence>
<keyword evidence="2" id="KW-1185">Reference proteome</keyword>
<name>A0ACB8F0B5_9SAUR</name>
<evidence type="ECO:0000313" key="1">
    <source>
        <dbReference type="EMBL" id="KAH7998407.1"/>
    </source>
</evidence>
<accession>A0ACB8F0B5</accession>
<gene>
    <name evidence="1" type="ORF">K3G42_016179</name>
</gene>